<proteinExistence type="inferred from homology"/>
<feature type="domain" description="Solute-binding protein family 5" evidence="5">
    <location>
        <begin position="83"/>
        <end position="435"/>
    </location>
</feature>
<reference evidence="6 7" key="1">
    <citation type="submission" date="2023-10" db="EMBL/GenBank/DDBJ databases">
        <authorList>
            <person name="Venkata Ramana C."/>
            <person name="Sasikala C."/>
            <person name="Dhurka M."/>
        </authorList>
    </citation>
    <scope>NUCLEOTIDE SEQUENCE [LARGE SCALE GENOMIC DNA]</scope>
    <source>
        <strain evidence="6 7">KCTC 32151</strain>
    </source>
</reference>
<evidence type="ECO:0000259" key="5">
    <source>
        <dbReference type="Pfam" id="PF00496"/>
    </source>
</evidence>
<feature type="signal peptide" evidence="4">
    <location>
        <begin position="1"/>
        <end position="30"/>
    </location>
</feature>
<keyword evidence="3 4" id="KW-0732">Signal</keyword>
<dbReference type="Gene3D" id="3.40.190.10">
    <property type="entry name" value="Periplasmic binding protein-like II"/>
    <property type="match status" value="1"/>
</dbReference>
<dbReference type="InterPro" id="IPR006311">
    <property type="entry name" value="TAT_signal"/>
</dbReference>
<dbReference type="Proteomes" id="UP001185659">
    <property type="component" value="Unassembled WGS sequence"/>
</dbReference>
<keyword evidence="7" id="KW-1185">Reference proteome</keyword>
<evidence type="ECO:0000256" key="1">
    <source>
        <dbReference type="ARBA" id="ARBA00004418"/>
    </source>
</evidence>
<dbReference type="Gene3D" id="3.90.76.10">
    <property type="entry name" value="Dipeptide-binding Protein, Domain 1"/>
    <property type="match status" value="1"/>
</dbReference>
<evidence type="ECO:0000256" key="4">
    <source>
        <dbReference type="SAM" id="SignalP"/>
    </source>
</evidence>
<dbReference type="PANTHER" id="PTHR30290:SF38">
    <property type="entry name" value="D,D-DIPEPTIDE-BINDING PERIPLASMIC PROTEIN DDPA-RELATED"/>
    <property type="match status" value="1"/>
</dbReference>
<name>A0ABU4AM80_9HYPH</name>
<protein>
    <submittedName>
        <fullName evidence="6">ABC transporter substrate-binding protein</fullName>
    </submittedName>
</protein>
<evidence type="ECO:0000313" key="6">
    <source>
        <dbReference type="EMBL" id="MDV6227348.1"/>
    </source>
</evidence>
<evidence type="ECO:0000313" key="7">
    <source>
        <dbReference type="Proteomes" id="UP001185659"/>
    </source>
</evidence>
<feature type="chain" id="PRO_5046477444" evidence="4">
    <location>
        <begin position="31"/>
        <end position="520"/>
    </location>
</feature>
<dbReference type="PANTHER" id="PTHR30290">
    <property type="entry name" value="PERIPLASMIC BINDING COMPONENT OF ABC TRANSPORTER"/>
    <property type="match status" value="1"/>
</dbReference>
<evidence type="ECO:0000256" key="2">
    <source>
        <dbReference type="ARBA" id="ARBA00005695"/>
    </source>
</evidence>
<dbReference type="CDD" id="cd08512">
    <property type="entry name" value="PBP2_NikA_DppA_OppA_like_7"/>
    <property type="match status" value="1"/>
</dbReference>
<organism evidence="6 7">
    <name type="scientific">Nitratireductor aquimarinus</name>
    <dbReference type="NCBI Taxonomy" id="889300"/>
    <lineage>
        <taxon>Bacteria</taxon>
        <taxon>Pseudomonadati</taxon>
        <taxon>Pseudomonadota</taxon>
        <taxon>Alphaproteobacteria</taxon>
        <taxon>Hyphomicrobiales</taxon>
        <taxon>Phyllobacteriaceae</taxon>
        <taxon>Nitratireductor</taxon>
    </lineage>
</organism>
<gene>
    <name evidence="6" type="ORF">R2G56_13705</name>
</gene>
<dbReference type="InterPro" id="IPR030678">
    <property type="entry name" value="Peptide/Ni-bd"/>
</dbReference>
<sequence length="520" mass="57054">MMNLTLSRRVFLAGATALSVLAGGSTATLAAAPADTLVIAKPADPQSLDPAVTMDNNDWTVTYPAYQRLMKYETKDGKGLTSVTGDLADSWEASEDGLTWTFKLKDGQKFDDGTAVDANAVKFSFDRLFRIGQGPSEALPSGVEVTVVDPMTVSFKLSETYAPFLYALANNGAAIVNPKIAEQGDDDGKAYLASNTAGSGPYRLANWERGQTITMEPNPHYGGDKPAIDKMRIVIIGEASARRLQLEAGDVDIAEALPEDQLEALESKDGIAVQNYPSLRVTYLYMNNQKAPLDNADVRRAISYAVDYEGLIDGILNGNGKQMHGPIPDGMWGRDESVIQYNRNVDKAKELLASAGADGAEITFLYSDVDPNWEPIAIATQANLAEIGLNVKLEKLANATMRERFDTGDFGMATGNWTPDFADPYMFTSYWFDSDRHGLAGNRSWYTNEKVDELLRKAALSSDQAEREKLYAEVQKIVTDEAAYVYLFQKDYRIAMRDNVEGFVFNPMLLDIYNIAGMSK</sequence>
<evidence type="ECO:0000256" key="3">
    <source>
        <dbReference type="ARBA" id="ARBA00022729"/>
    </source>
</evidence>
<dbReference type="PROSITE" id="PS51318">
    <property type="entry name" value="TAT"/>
    <property type="match status" value="1"/>
</dbReference>
<dbReference type="Pfam" id="PF00496">
    <property type="entry name" value="SBP_bac_5"/>
    <property type="match status" value="1"/>
</dbReference>
<comment type="caution">
    <text evidence="6">The sequence shown here is derived from an EMBL/GenBank/DDBJ whole genome shotgun (WGS) entry which is preliminary data.</text>
</comment>
<dbReference type="InterPro" id="IPR039424">
    <property type="entry name" value="SBP_5"/>
</dbReference>
<dbReference type="Gene3D" id="3.10.105.10">
    <property type="entry name" value="Dipeptide-binding Protein, Domain 3"/>
    <property type="match status" value="1"/>
</dbReference>
<comment type="subcellular location">
    <subcellularLocation>
        <location evidence="1">Periplasm</location>
    </subcellularLocation>
</comment>
<comment type="similarity">
    <text evidence="2">Belongs to the bacterial solute-binding protein 5 family.</text>
</comment>
<dbReference type="PIRSF" id="PIRSF002741">
    <property type="entry name" value="MppA"/>
    <property type="match status" value="1"/>
</dbReference>
<dbReference type="EMBL" id="JAWLIP010000006">
    <property type="protein sequence ID" value="MDV6227348.1"/>
    <property type="molecule type" value="Genomic_DNA"/>
</dbReference>
<dbReference type="RefSeq" id="WP_317561637.1">
    <property type="nucleotide sequence ID" value="NZ_JAWLIP010000006.1"/>
</dbReference>
<dbReference type="SUPFAM" id="SSF53850">
    <property type="entry name" value="Periplasmic binding protein-like II"/>
    <property type="match status" value="1"/>
</dbReference>
<dbReference type="InterPro" id="IPR000914">
    <property type="entry name" value="SBP_5_dom"/>
</dbReference>
<accession>A0ABU4AM80</accession>